<proteinExistence type="predicted"/>
<organism evidence="1 2">
    <name type="scientific">Elysia crispata</name>
    <name type="common">lettuce slug</name>
    <dbReference type="NCBI Taxonomy" id="231223"/>
    <lineage>
        <taxon>Eukaryota</taxon>
        <taxon>Metazoa</taxon>
        <taxon>Spiralia</taxon>
        <taxon>Lophotrochozoa</taxon>
        <taxon>Mollusca</taxon>
        <taxon>Gastropoda</taxon>
        <taxon>Heterobranchia</taxon>
        <taxon>Euthyneura</taxon>
        <taxon>Panpulmonata</taxon>
        <taxon>Sacoglossa</taxon>
        <taxon>Placobranchoidea</taxon>
        <taxon>Plakobranchidae</taxon>
        <taxon>Elysia</taxon>
    </lineage>
</organism>
<protein>
    <submittedName>
        <fullName evidence="1">Uncharacterized protein</fullName>
    </submittedName>
</protein>
<keyword evidence="2" id="KW-1185">Reference proteome</keyword>
<gene>
    <name evidence="1" type="ORF">RRG08_038915</name>
</gene>
<evidence type="ECO:0000313" key="1">
    <source>
        <dbReference type="EMBL" id="KAK3734889.1"/>
    </source>
</evidence>
<name>A0AAE1CTG0_9GAST</name>
<accession>A0AAE1CTG0</accession>
<evidence type="ECO:0000313" key="2">
    <source>
        <dbReference type="Proteomes" id="UP001283361"/>
    </source>
</evidence>
<dbReference type="AlphaFoldDB" id="A0AAE1CTG0"/>
<comment type="caution">
    <text evidence="1">The sequence shown here is derived from an EMBL/GenBank/DDBJ whole genome shotgun (WGS) entry which is preliminary data.</text>
</comment>
<reference evidence="1" key="1">
    <citation type="journal article" date="2023" name="G3 (Bethesda)">
        <title>A reference genome for the long-term kleptoplast-retaining sea slug Elysia crispata morphotype clarki.</title>
        <authorList>
            <person name="Eastman K.E."/>
            <person name="Pendleton A.L."/>
            <person name="Shaikh M.A."/>
            <person name="Suttiyut T."/>
            <person name="Ogas R."/>
            <person name="Tomko P."/>
            <person name="Gavelis G."/>
            <person name="Widhalm J.R."/>
            <person name="Wisecaver J.H."/>
        </authorList>
    </citation>
    <scope>NUCLEOTIDE SEQUENCE</scope>
    <source>
        <strain evidence="1">ECLA1</strain>
    </source>
</reference>
<dbReference type="Proteomes" id="UP001283361">
    <property type="component" value="Unassembled WGS sequence"/>
</dbReference>
<sequence>MCVRVSLTVAHAKIGERKACETIRSSSREQEGAFQANVYSACEVRLPVSFCGRHTVSCECYRAQRSLTCSPNNIICRYHKPSCERKALNTQGQQISWMYDGSKGQRSSHLLHISCLCHEGLIHFFADNKEVHLLMSTEYDATKRRRQWSIETSLH</sequence>
<dbReference type="EMBL" id="JAWDGP010006834">
    <property type="protein sequence ID" value="KAK3734889.1"/>
    <property type="molecule type" value="Genomic_DNA"/>
</dbReference>